<keyword evidence="1" id="KW-0472">Membrane</keyword>
<sequence>MFVSSVHIITNFNHILVTLKIYSSKTSITLKVHCIFIYLCILMLLFIGVVKSGGRLTGDFSIIKERERISEDLNNRIGSGSNYICLERHCILERNHSDRARAGNSRDDSTRDVVFTLMIQTKRLKSDYFVWFSKR</sequence>
<protein>
    <submittedName>
        <fullName evidence="2">Uncharacterized protein</fullName>
    </submittedName>
</protein>
<reference evidence="3" key="1">
    <citation type="submission" date="2014-03" db="EMBL/GenBank/DDBJ databases">
        <authorList>
            <person name="Aksoy S."/>
            <person name="Warren W."/>
            <person name="Wilson R.K."/>
        </authorList>
    </citation>
    <scope>NUCLEOTIDE SEQUENCE [LARGE SCALE GENOMIC DNA]</scope>
    <source>
        <strain evidence="3">IAEA</strain>
    </source>
</reference>
<feature type="transmembrane region" description="Helical" evidence="1">
    <location>
        <begin position="28"/>
        <end position="50"/>
    </location>
</feature>
<evidence type="ECO:0000256" key="1">
    <source>
        <dbReference type="SAM" id="Phobius"/>
    </source>
</evidence>
<dbReference type="AlphaFoldDB" id="A0A1A9WPI7"/>
<accession>A0A1A9WPI7</accession>
<dbReference type="Proteomes" id="UP000091820">
    <property type="component" value="Unassembled WGS sequence"/>
</dbReference>
<keyword evidence="1" id="KW-1133">Transmembrane helix</keyword>
<reference evidence="2" key="2">
    <citation type="submission" date="2020-05" db="UniProtKB">
        <authorList>
            <consortium name="EnsemblMetazoa"/>
        </authorList>
    </citation>
    <scope>IDENTIFICATION</scope>
    <source>
        <strain evidence="2">IAEA</strain>
    </source>
</reference>
<name>A0A1A9WPI7_9MUSC</name>
<proteinExistence type="predicted"/>
<keyword evidence="1" id="KW-0812">Transmembrane</keyword>
<dbReference type="VEuPathDB" id="VectorBase:GBRI027137"/>
<evidence type="ECO:0000313" key="2">
    <source>
        <dbReference type="EnsemblMetazoa" id="GBRI027137-PA"/>
    </source>
</evidence>
<organism evidence="2 3">
    <name type="scientific">Glossina brevipalpis</name>
    <dbReference type="NCBI Taxonomy" id="37001"/>
    <lineage>
        <taxon>Eukaryota</taxon>
        <taxon>Metazoa</taxon>
        <taxon>Ecdysozoa</taxon>
        <taxon>Arthropoda</taxon>
        <taxon>Hexapoda</taxon>
        <taxon>Insecta</taxon>
        <taxon>Pterygota</taxon>
        <taxon>Neoptera</taxon>
        <taxon>Endopterygota</taxon>
        <taxon>Diptera</taxon>
        <taxon>Brachycera</taxon>
        <taxon>Muscomorpha</taxon>
        <taxon>Hippoboscoidea</taxon>
        <taxon>Glossinidae</taxon>
        <taxon>Glossina</taxon>
    </lineage>
</organism>
<keyword evidence="3" id="KW-1185">Reference proteome</keyword>
<evidence type="ECO:0000313" key="3">
    <source>
        <dbReference type="Proteomes" id="UP000091820"/>
    </source>
</evidence>
<dbReference type="EnsemblMetazoa" id="GBRI027137-RA">
    <property type="protein sequence ID" value="GBRI027137-PA"/>
    <property type="gene ID" value="GBRI027137"/>
</dbReference>